<reference evidence="1" key="1">
    <citation type="submission" date="2022-12" db="EMBL/GenBank/DDBJ databases">
        <authorList>
            <person name="Alioto T."/>
            <person name="Alioto T."/>
            <person name="Gomez Garrido J."/>
        </authorList>
    </citation>
    <scope>NUCLEOTIDE SEQUENCE</scope>
</reference>
<proteinExistence type="predicted"/>
<organism evidence="1 2">
    <name type="scientific">Podarcis lilfordi</name>
    <name type="common">Lilford's wall lizard</name>
    <dbReference type="NCBI Taxonomy" id="74358"/>
    <lineage>
        <taxon>Eukaryota</taxon>
        <taxon>Metazoa</taxon>
        <taxon>Chordata</taxon>
        <taxon>Craniata</taxon>
        <taxon>Vertebrata</taxon>
        <taxon>Euteleostomi</taxon>
        <taxon>Lepidosauria</taxon>
        <taxon>Squamata</taxon>
        <taxon>Bifurcata</taxon>
        <taxon>Unidentata</taxon>
        <taxon>Episquamata</taxon>
        <taxon>Laterata</taxon>
        <taxon>Lacertibaenia</taxon>
        <taxon>Lacertidae</taxon>
        <taxon>Podarcis</taxon>
    </lineage>
</organism>
<dbReference type="AlphaFoldDB" id="A0AA35NUZ9"/>
<dbReference type="EMBL" id="OX395126">
    <property type="protein sequence ID" value="CAI5762505.1"/>
    <property type="molecule type" value="Genomic_DNA"/>
</dbReference>
<sequence>MFKDLNGNQCGAATSVAAHTRVIPRCVMMFSKSAFGGDRLLQQNYLRTKQRVISEQLPNKPRIAPLCVDNWTTKIHDFRDVGGERQMYDTNCQELCKCVHREWANASVHTRVATVGNLSYIFRDNGLFFNWGECCNRKAKQQDTSESPYIHSPQVQIVIQ</sequence>
<accession>A0AA35NUZ9</accession>
<protein>
    <submittedName>
        <fullName evidence="1">Uncharacterized protein</fullName>
    </submittedName>
</protein>
<gene>
    <name evidence="1" type="ORF">PODLI_1B011658</name>
</gene>
<keyword evidence="2" id="KW-1185">Reference proteome</keyword>
<evidence type="ECO:0000313" key="1">
    <source>
        <dbReference type="EMBL" id="CAI5762505.1"/>
    </source>
</evidence>
<evidence type="ECO:0000313" key="2">
    <source>
        <dbReference type="Proteomes" id="UP001178461"/>
    </source>
</evidence>
<name>A0AA35NUZ9_9SAUR</name>
<dbReference type="Proteomes" id="UP001178461">
    <property type="component" value="Chromosome 1"/>
</dbReference>